<dbReference type="EMBL" id="LOHZ01000042">
    <property type="protein sequence ID" value="KYO64464.1"/>
    <property type="molecule type" value="Genomic_DNA"/>
</dbReference>
<sequence length="362" mass="40169">MKALLALEDGSVYEGIAVGSSGTKYGELVFTTGMTGYQEILTDPSYAGQIILFTFPLIGNYGTFDEFQESTKIYARGAIAKEINEMSFTDIENLTNYLIKNKTLMITNIDTRAITLKLRNYGVMKAAISSELNKSELIEFVKKAPGLSEENLIKEVTSSEKIIYKPTSQAEIPLRIGVMDFGVKKGIINELLNRGCEVVVFPAFTSYKEILKENLDGLILSNGPGDPKNVQFAIKNIEYLIGKLPIFGICLGHQLLSLALGCETYKLKFGHRGSNHPVIDLKIKKAFITTQNHGFAVSEKGLEKNVKITHINANDKTIEGIECPDYNIFSVQFHPEACPGPNDTNYLFDKFIRLILKEEANA</sequence>
<dbReference type="PRINTS" id="PR00099">
    <property type="entry name" value="CPSGATASE"/>
</dbReference>
<comment type="pathway">
    <text evidence="1 8">Amino-acid biosynthesis; L-arginine biosynthesis; carbamoyl phosphate from bicarbonate: step 1/1.</text>
</comment>
<dbReference type="Pfam" id="PF00117">
    <property type="entry name" value="GATase"/>
    <property type="match status" value="1"/>
</dbReference>
<dbReference type="SUPFAM" id="SSF52317">
    <property type="entry name" value="Class I glutamine amidotransferase-like"/>
    <property type="match status" value="1"/>
</dbReference>
<dbReference type="GO" id="GO:0006207">
    <property type="term" value="P:'de novo' pyrimidine nucleobase biosynthetic process"/>
    <property type="evidence" value="ECO:0007669"/>
    <property type="project" value="InterPro"/>
</dbReference>
<dbReference type="InterPro" id="IPR002474">
    <property type="entry name" value="CarbamoylP_synth_ssu_N"/>
</dbReference>
<dbReference type="PROSITE" id="PS51273">
    <property type="entry name" value="GATASE_TYPE_1"/>
    <property type="match status" value="1"/>
</dbReference>
<dbReference type="EC" id="6.3.5.5" evidence="8"/>
<evidence type="ECO:0000313" key="10">
    <source>
        <dbReference type="EMBL" id="KYO64464.1"/>
    </source>
</evidence>
<dbReference type="InterPro" id="IPR029062">
    <property type="entry name" value="Class_I_gatase-like"/>
</dbReference>
<evidence type="ECO:0000256" key="7">
    <source>
        <dbReference type="ARBA" id="ARBA00048816"/>
    </source>
</evidence>
<organism evidence="10 11">
    <name type="scientific">Thermovenabulum gondwanense</name>
    <dbReference type="NCBI Taxonomy" id="520767"/>
    <lineage>
        <taxon>Bacteria</taxon>
        <taxon>Bacillati</taxon>
        <taxon>Bacillota</taxon>
        <taxon>Clostridia</taxon>
        <taxon>Thermosediminibacterales</taxon>
        <taxon>Thermosediminibacteraceae</taxon>
        <taxon>Thermovenabulum</taxon>
    </lineage>
</organism>
<protein>
    <recommendedName>
        <fullName evidence="8">Carbamoyl phosphate synthase small chain</fullName>
        <ecNumber evidence="8">6.3.5.5</ecNumber>
    </recommendedName>
    <alternativeName>
        <fullName evidence="8">Carbamoyl phosphate synthetase glutamine chain</fullName>
    </alternativeName>
</protein>
<dbReference type="Proteomes" id="UP000075737">
    <property type="component" value="Unassembled WGS sequence"/>
</dbReference>
<keyword evidence="8" id="KW-0055">Arginine biosynthesis</keyword>
<dbReference type="CDD" id="cd01744">
    <property type="entry name" value="GATase1_CPSase"/>
    <property type="match status" value="1"/>
</dbReference>
<evidence type="ECO:0000256" key="5">
    <source>
        <dbReference type="ARBA" id="ARBA00022840"/>
    </source>
</evidence>
<feature type="binding site" evidence="8">
    <location>
        <position position="254"/>
    </location>
    <ligand>
        <name>L-glutamine</name>
        <dbReference type="ChEBI" id="CHEBI:58359"/>
    </ligand>
</feature>
<feature type="binding site" evidence="8">
    <location>
        <position position="292"/>
    </location>
    <ligand>
        <name>L-glutamine</name>
        <dbReference type="ChEBI" id="CHEBI:58359"/>
    </ligand>
</feature>
<dbReference type="GO" id="GO:0044205">
    <property type="term" value="P:'de novo' UMP biosynthetic process"/>
    <property type="evidence" value="ECO:0007669"/>
    <property type="project" value="UniProtKB-UniRule"/>
</dbReference>
<comment type="subunit">
    <text evidence="8">Composed of two chains; the small (or glutamine) chain promotes the hydrolysis of glutamine to ammonia, which is used by the large (or ammonia) chain to synthesize carbamoyl phosphate. Tetramer of heterodimers (alpha,beta)4.</text>
</comment>
<dbReference type="InterPro" id="IPR050472">
    <property type="entry name" value="Anth_synth/Amidotransfase"/>
</dbReference>
<comment type="pathway">
    <text evidence="8">Pyrimidine metabolism; UMP biosynthesis via de novo pathway; (S)-dihydroorotate from bicarbonate: step 1/3.</text>
</comment>
<evidence type="ECO:0000256" key="1">
    <source>
        <dbReference type="ARBA" id="ARBA00005077"/>
    </source>
</evidence>
<dbReference type="PRINTS" id="PR00096">
    <property type="entry name" value="GATASE"/>
</dbReference>
<evidence type="ECO:0000256" key="4">
    <source>
        <dbReference type="ARBA" id="ARBA00022741"/>
    </source>
</evidence>
<comment type="catalytic activity">
    <reaction evidence="7 8">
        <text>hydrogencarbonate + L-glutamine + 2 ATP + H2O = carbamoyl phosphate + L-glutamate + 2 ADP + phosphate + 2 H(+)</text>
        <dbReference type="Rhea" id="RHEA:18633"/>
        <dbReference type="ChEBI" id="CHEBI:15377"/>
        <dbReference type="ChEBI" id="CHEBI:15378"/>
        <dbReference type="ChEBI" id="CHEBI:17544"/>
        <dbReference type="ChEBI" id="CHEBI:29985"/>
        <dbReference type="ChEBI" id="CHEBI:30616"/>
        <dbReference type="ChEBI" id="CHEBI:43474"/>
        <dbReference type="ChEBI" id="CHEBI:58228"/>
        <dbReference type="ChEBI" id="CHEBI:58359"/>
        <dbReference type="ChEBI" id="CHEBI:456216"/>
        <dbReference type="EC" id="6.3.5.5"/>
    </reaction>
</comment>
<proteinExistence type="inferred from homology"/>
<feature type="active site" evidence="8">
    <location>
        <position position="336"/>
    </location>
</feature>
<dbReference type="InterPro" id="IPR006274">
    <property type="entry name" value="CarbamoylP_synth_ssu"/>
</dbReference>
<dbReference type="InterPro" id="IPR017926">
    <property type="entry name" value="GATASE"/>
</dbReference>
<feature type="active site" evidence="8">
    <location>
        <position position="334"/>
    </location>
</feature>
<dbReference type="NCBIfam" id="TIGR01368">
    <property type="entry name" value="CPSaseIIsmall"/>
    <property type="match status" value="1"/>
</dbReference>
<dbReference type="NCBIfam" id="NF009475">
    <property type="entry name" value="PRK12838.1"/>
    <property type="match status" value="1"/>
</dbReference>
<feature type="binding site" evidence="8">
    <location>
        <position position="295"/>
    </location>
    <ligand>
        <name>L-glutamine</name>
        <dbReference type="ChEBI" id="CHEBI:58359"/>
    </ligand>
</feature>
<dbReference type="InterPro" id="IPR036480">
    <property type="entry name" value="CarbP_synth_ssu_N_sf"/>
</dbReference>
<keyword evidence="3 8" id="KW-0436">Ligase</keyword>
<comment type="function">
    <text evidence="8">Small subunit of the glutamine-dependent carbamoyl phosphate synthetase (CPSase). CPSase catalyzes the formation of carbamoyl phosphate from the ammonia moiety of glutamine, carbonate, and phosphate donated by ATP, constituting the first step of 2 biosynthetic pathways, one leading to arginine and/or urea and the other to pyrimidine nucleotides. The small subunit (glutamine amidotransferase) binds and cleaves glutamine to supply the large subunit with the substrate ammonia.</text>
</comment>
<dbReference type="GO" id="GO:0006526">
    <property type="term" value="P:L-arginine biosynthetic process"/>
    <property type="evidence" value="ECO:0007669"/>
    <property type="project" value="UniProtKB-UniRule"/>
</dbReference>
<dbReference type="UniPathway" id="UPA00070">
    <property type="reaction ID" value="UER00115"/>
</dbReference>
<keyword evidence="4 8" id="KW-0547">Nucleotide-binding</keyword>
<keyword evidence="11" id="KW-1185">Reference proteome</keyword>
<feature type="region of interest" description="CPSase" evidence="8">
    <location>
        <begin position="1"/>
        <end position="166"/>
    </location>
</feature>
<dbReference type="PANTHER" id="PTHR43418:SF7">
    <property type="entry name" value="CARBAMOYL-PHOSPHATE SYNTHASE SMALL CHAIN"/>
    <property type="match status" value="1"/>
</dbReference>
<evidence type="ECO:0000256" key="2">
    <source>
        <dbReference type="ARBA" id="ARBA00007800"/>
    </source>
</evidence>
<dbReference type="RefSeq" id="WP_068749001.1">
    <property type="nucleotide sequence ID" value="NZ_LOHZ01000042.1"/>
</dbReference>
<dbReference type="GO" id="GO:0004359">
    <property type="term" value="F:glutaminase activity"/>
    <property type="evidence" value="ECO:0007669"/>
    <property type="project" value="RHEA"/>
</dbReference>
<dbReference type="AlphaFoldDB" id="A0A161PVE2"/>
<keyword evidence="8" id="KW-0028">Amino-acid biosynthesis</keyword>
<feature type="active site" description="Nucleophile" evidence="8">
    <location>
        <position position="250"/>
    </location>
</feature>
<dbReference type="UniPathway" id="UPA00068">
    <property type="reaction ID" value="UER00171"/>
</dbReference>
<comment type="catalytic activity">
    <reaction evidence="8">
        <text>L-glutamine + H2O = L-glutamate + NH4(+)</text>
        <dbReference type="Rhea" id="RHEA:15889"/>
        <dbReference type="ChEBI" id="CHEBI:15377"/>
        <dbReference type="ChEBI" id="CHEBI:28938"/>
        <dbReference type="ChEBI" id="CHEBI:29985"/>
        <dbReference type="ChEBI" id="CHEBI:58359"/>
    </reaction>
</comment>
<evidence type="ECO:0000259" key="9">
    <source>
        <dbReference type="SMART" id="SM01097"/>
    </source>
</evidence>
<feature type="binding site" evidence="8">
    <location>
        <position position="294"/>
    </location>
    <ligand>
        <name>L-glutamine</name>
        <dbReference type="ChEBI" id="CHEBI:58359"/>
    </ligand>
</feature>
<evidence type="ECO:0000256" key="6">
    <source>
        <dbReference type="ARBA" id="ARBA00022962"/>
    </source>
</evidence>
<dbReference type="GO" id="GO:0006541">
    <property type="term" value="P:glutamine metabolic process"/>
    <property type="evidence" value="ECO:0007669"/>
    <property type="project" value="InterPro"/>
</dbReference>
<dbReference type="OrthoDB" id="9804328at2"/>
<dbReference type="InterPro" id="IPR035686">
    <property type="entry name" value="CPSase_GATase1"/>
</dbReference>
<dbReference type="PANTHER" id="PTHR43418">
    <property type="entry name" value="MULTIFUNCTIONAL TRYPTOPHAN BIOSYNTHESIS PROTEIN-RELATED"/>
    <property type="match status" value="1"/>
</dbReference>
<comment type="caution">
    <text evidence="10">The sequence shown here is derived from an EMBL/GenBank/DDBJ whole genome shotgun (WGS) entry which is preliminary data.</text>
</comment>
<keyword evidence="5 8" id="KW-0067">ATP-binding</keyword>
<comment type="similarity">
    <text evidence="2 8">Belongs to the CarA family.</text>
</comment>
<keyword evidence="6 8" id="KW-0315">Glutamine amidotransferase</keyword>
<dbReference type="PATRIC" id="fig|520767.4.peg.2018"/>
<evidence type="ECO:0000256" key="3">
    <source>
        <dbReference type="ARBA" id="ARBA00022598"/>
    </source>
</evidence>
<keyword evidence="8" id="KW-0665">Pyrimidine biosynthesis</keyword>
<dbReference type="HAMAP" id="MF_01209">
    <property type="entry name" value="CPSase_S_chain"/>
    <property type="match status" value="1"/>
</dbReference>
<dbReference type="SMART" id="SM01097">
    <property type="entry name" value="CPSase_sm_chain"/>
    <property type="match status" value="1"/>
</dbReference>
<feature type="binding site" evidence="8">
    <location>
        <position position="45"/>
    </location>
    <ligand>
        <name>L-glutamine</name>
        <dbReference type="ChEBI" id="CHEBI:58359"/>
    </ligand>
</feature>
<dbReference type="Gene3D" id="3.40.50.880">
    <property type="match status" value="1"/>
</dbReference>
<feature type="binding site" evidence="8">
    <location>
        <position position="223"/>
    </location>
    <ligand>
        <name>L-glutamine</name>
        <dbReference type="ChEBI" id="CHEBI:58359"/>
    </ligand>
</feature>
<reference evidence="10 11" key="1">
    <citation type="submission" date="2015-12" db="EMBL/GenBank/DDBJ databases">
        <title>Draft genome of Thermovenabulum gondwanense isolated from a red thermophilic microbial mat colonisisng an outflow channel of a bore well.</title>
        <authorList>
            <person name="Patel B.K."/>
        </authorList>
    </citation>
    <scope>NUCLEOTIDE SEQUENCE [LARGE SCALE GENOMIC DNA]</scope>
    <source>
        <strain evidence="10 11">R270</strain>
    </source>
</reference>
<dbReference type="GO" id="GO:0005524">
    <property type="term" value="F:ATP binding"/>
    <property type="evidence" value="ECO:0007669"/>
    <property type="project" value="UniProtKB-UniRule"/>
</dbReference>
<dbReference type="STRING" id="520767.ATZ99_18920"/>
<feature type="binding site" evidence="8">
    <location>
        <position position="251"/>
    </location>
    <ligand>
        <name>L-glutamine</name>
        <dbReference type="ChEBI" id="CHEBI:58359"/>
    </ligand>
</feature>
<dbReference type="GO" id="GO:0004088">
    <property type="term" value="F:carbamoyl-phosphate synthase (glutamine-hydrolyzing) activity"/>
    <property type="evidence" value="ECO:0007669"/>
    <property type="project" value="UniProtKB-UniRule"/>
</dbReference>
<dbReference type="Gene3D" id="3.50.30.20">
    <property type="entry name" value="Carbamoyl-phosphate synthase small subunit, N-terminal domain"/>
    <property type="match status" value="1"/>
</dbReference>
<feature type="domain" description="Carbamoyl-phosphate synthase small subunit N-terminal" evidence="9">
    <location>
        <begin position="1"/>
        <end position="129"/>
    </location>
</feature>
<evidence type="ECO:0000313" key="11">
    <source>
        <dbReference type="Proteomes" id="UP000075737"/>
    </source>
</evidence>
<feature type="binding site" evidence="8">
    <location>
        <position position="225"/>
    </location>
    <ligand>
        <name>L-glutamine</name>
        <dbReference type="ChEBI" id="CHEBI:58359"/>
    </ligand>
</feature>
<evidence type="ECO:0000256" key="8">
    <source>
        <dbReference type="HAMAP-Rule" id="MF_01209"/>
    </source>
</evidence>
<name>A0A161PVE2_9FIRM</name>
<accession>A0A161PVE2</accession>
<dbReference type="Pfam" id="PF00988">
    <property type="entry name" value="CPSase_sm_chain"/>
    <property type="match status" value="1"/>
</dbReference>
<dbReference type="SUPFAM" id="SSF52021">
    <property type="entry name" value="Carbamoyl phosphate synthetase, small subunit N-terminal domain"/>
    <property type="match status" value="1"/>
</dbReference>
<gene>
    <name evidence="8 10" type="primary">carA</name>
    <name evidence="10" type="ORF">ATZ99_18920</name>
</gene>